<dbReference type="Pfam" id="PF14543">
    <property type="entry name" value="TAXi_N"/>
    <property type="match status" value="1"/>
</dbReference>
<feature type="chain" id="PRO_5001507390" description="Peptidase A1 domain-containing protein" evidence="7">
    <location>
        <begin position="33"/>
        <end position="452"/>
    </location>
</feature>
<dbReference type="Proteomes" id="UP000030748">
    <property type="component" value="Unassembled WGS sequence"/>
</dbReference>
<keyword evidence="5" id="KW-0378">Hydrolase</keyword>
<evidence type="ECO:0000256" key="7">
    <source>
        <dbReference type="SAM" id="SignalP"/>
    </source>
</evidence>
<dbReference type="GO" id="GO:0004190">
    <property type="term" value="F:aspartic-type endopeptidase activity"/>
    <property type="evidence" value="ECO:0000318"/>
    <property type="project" value="GO_Central"/>
</dbReference>
<evidence type="ECO:0000256" key="5">
    <source>
        <dbReference type="ARBA" id="ARBA00022801"/>
    </source>
</evidence>
<name>A0A022QM60_ERYGU</name>
<keyword evidence="4" id="KW-0064">Aspartyl protease</keyword>
<keyword evidence="6" id="KW-0325">Glycoprotein</keyword>
<dbReference type="InterPro" id="IPR021109">
    <property type="entry name" value="Peptidase_aspartic_dom_sf"/>
</dbReference>
<keyword evidence="2" id="KW-0645">Protease</keyword>
<accession>A0A022QM60</accession>
<evidence type="ECO:0000256" key="2">
    <source>
        <dbReference type="ARBA" id="ARBA00022670"/>
    </source>
</evidence>
<dbReference type="SUPFAM" id="SSF50630">
    <property type="entry name" value="Acid proteases"/>
    <property type="match status" value="1"/>
</dbReference>
<dbReference type="AlphaFoldDB" id="A0A022QM60"/>
<dbReference type="OrthoDB" id="2747330at2759"/>
<evidence type="ECO:0000256" key="4">
    <source>
        <dbReference type="ARBA" id="ARBA00022750"/>
    </source>
</evidence>
<dbReference type="PANTHER" id="PTHR47967">
    <property type="entry name" value="OS07G0603500 PROTEIN-RELATED"/>
    <property type="match status" value="1"/>
</dbReference>
<dbReference type="EMBL" id="KI631278">
    <property type="protein sequence ID" value="EYU29011.1"/>
    <property type="molecule type" value="Genomic_DNA"/>
</dbReference>
<evidence type="ECO:0000256" key="1">
    <source>
        <dbReference type="ARBA" id="ARBA00007447"/>
    </source>
</evidence>
<evidence type="ECO:0000313" key="9">
    <source>
        <dbReference type="EMBL" id="EYU29011.1"/>
    </source>
</evidence>
<dbReference type="PANTHER" id="PTHR47967:SF128">
    <property type="entry name" value="ASPARTIC PROTEINASE CDR1-LIKE"/>
    <property type="match status" value="1"/>
</dbReference>
<dbReference type="STRING" id="4155.A0A022QM60"/>
<proteinExistence type="inferred from homology"/>
<comment type="similarity">
    <text evidence="1">Belongs to the peptidase A1 family.</text>
</comment>
<dbReference type="CDD" id="cd05476">
    <property type="entry name" value="pepsin_A_like_plant"/>
    <property type="match status" value="1"/>
</dbReference>
<organism evidence="9 10">
    <name type="scientific">Erythranthe guttata</name>
    <name type="common">Yellow monkey flower</name>
    <name type="synonym">Mimulus guttatus</name>
    <dbReference type="NCBI Taxonomy" id="4155"/>
    <lineage>
        <taxon>Eukaryota</taxon>
        <taxon>Viridiplantae</taxon>
        <taxon>Streptophyta</taxon>
        <taxon>Embryophyta</taxon>
        <taxon>Tracheophyta</taxon>
        <taxon>Spermatophyta</taxon>
        <taxon>Magnoliopsida</taxon>
        <taxon>eudicotyledons</taxon>
        <taxon>Gunneridae</taxon>
        <taxon>Pentapetalae</taxon>
        <taxon>asterids</taxon>
        <taxon>lamiids</taxon>
        <taxon>Lamiales</taxon>
        <taxon>Phrymaceae</taxon>
        <taxon>Erythranthe</taxon>
    </lineage>
</organism>
<gene>
    <name evidence="9" type="ORF">MIMGU_mgv1a020848mg</name>
</gene>
<dbReference type="InterPro" id="IPR032799">
    <property type="entry name" value="TAXi_C"/>
</dbReference>
<dbReference type="eggNOG" id="KOG1339">
    <property type="taxonomic scope" value="Eukaryota"/>
</dbReference>
<evidence type="ECO:0000313" key="10">
    <source>
        <dbReference type="Proteomes" id="UP000030748"/>
    </source>
</evidence>
<dbReference type="KEGG" id="egt:105967315"/>
<evidence type="ECO:0000256" key="3">
    <source>
        <dbReference type="ARBA" id="ARBA00022729"/>
    </source>
</evidence>
<keyword evidence="10" id="KW-1185">Reference proteome</keyword>
<dbReference type="InterPro" id="IPR051708">
    <property type="entry name" value="Plant_Aspart_Prot_A1"/>
</dbReference>
<dbReference type="GO" id="GO:0006508">
    <property type="term" value="P:proteolysis"/>
    <property type="evidence" value="ECO:0007669"/>
    <property type="project" value="UniProtKB-KW"/>
</dbReference>
<feature type="signal peptide" evidence="7">
    <location>
        <begin position="1"/>
        <end position="32"/>
    </location>
</feature>
<dbReference type="InterPro" id="IPR034161">
    <property type="entry name" value="Pepsin-like_plant"/>
</dbReference>
<sequence length="452" mass="49778">MAIYVKPRSNNIFLLPIILFVLFCLICSSSESEAITNNVGITADLIHGDSPLSPFYDPSLTRFQRVTNALRHSLARRRSIRSNNSKSSPPEVSLTPVSGFYLMKMQVGDPPIELMGIADTGSDLMWTQCAPCSRCYKQKTPIFDPKKSKTYDTVSCKSQECQSLRFEHPSCENTTNGCRYELYYASRAYTSGDLATETFIFDQNLAFSKIVFGCGHKNYGGSLGTSSGIVGLGGGPVSIIRQLKKYYSIDAKISYCLPHPNSNVSSKINFGSNAVVTGPKVMSTPLVKKEHDTFHYVTFEGISVGNNKLAFKSKESRKTVEEGNMFIDTGSTYTYLTTDFYFKFLFALDKALNGTPTANPEGGFQVCYEKPANGKFNSPTITAHFRGGVDLVLSPDATFVEVNKGVVCLAMLPDFSNDLVLGNSQMINYLIGIDLENQKVDFLPTNDCTNPN</sequence>
<evidence type="ECO:0000256" key="6">
    <source>
        <dbReference type="ARBA" id="ARBA00023180"/>
    </source>
</evidence>
<evidence type="ECO:0000259" key="8">
    <source>
        <dbReference type="PROSITE" id="PS51767"/>
    </source>
</evidence>
<dbReference type="Gene3D" id="2.40.70.10">
    <property type="entry name" value="Acid Proteases"/>
    <property type="match status" value="2"/>
</dbReference>
<feature type="domain" description="Peptidase A1" evidence="8">
    <location>
        <begin position="101"/>
        <end position="443"/>
    </location>
</feature>
<dbReference type="FunFam" id="2.40.70.10:FF:000016">
    <property type="entry name" value="Probable aspartic protease At2g35615"/>
    <property type="match status" value="1"/>
</dbReference>
<dbReference type="Pfam" id="PF14541">
    <property type="entry name" value="TAXi_C"/>
    <property type="match status" value="1"/>
</dbReference>
<dbReference type="InterPro" id="IPR033121">
    <property type="entry name" value="PEPTIDASE_A1"/>
</dbReference>
<dbReference type="PROSITE" id="PS51767">
    <property type="entry name" value="PEPTIDASE_A1"/>
    <property type="match status" value="1"/>
</dbReference>
<protein>
    <recommendedName>
        <fullName evidence="8">Peptidase A1 domain-containing protein</fullName>
    </recommendedName>
</protein>
<dbReference type="GO" id="GO:0005576">
    <property type="term" value="C:extracellular region"/>
    <property type="evidence" value="ECO:0000318"/>
    <property type="project" value="GO_Central"/>
</dbReference>
<reference evidence="9 10" key="1">
    <citation type="journal article" date="2013" name="Proc. Natl. Acad. Sci. U.S.A.">
        <title>Fine-scale variation in meiotic recombination in Mimulus inferred from population shotgun sequencing.</title>
        <authorList>
            <person name="Hellsten U."/>
            <person name="Wright K.M."/>
            <person name="Jenkins J."/>
            <person name="Shu S."/>
            <person name="Yuan Y."/>
            <person name="Wessler S.R."/>
            <person name="Schmutz J."/>
            <person name="Willis J.H."/>
            <person name="Rokhsar D.S."/>
        </authorList>
    </citation>
    <scope>NUCLEOTIDE SEQUENCE [LARGE SCALE GENOMIC DNA]</scope>
    <source>
        <strain evidence="10">cv. DUN x IM62</strain>
    </source>
</reference>
<dbReference type="InterPro" id="IPR032861">
    <property type="entry name" value="TAXi_N"/>
</dbReference>
<keyword evidence="3 7" id="KW-0732">Signal</keyword>